<name>B8AFX8_ORYSI</name>
<dbReference type="EMBL" id="CM000127">
    <property type="protein sequence ID" value="EEC72971.1"/>
    <property type="molecule type" value="Genomic_DNA"/>
</dbReference>
<organism evidence="1 2">
    <name type="scientific">Oryza sativa subsp. indica</name>
    <name type="common">Rice</name>
    <dbReference type="NCBI Taxonomy" id="39946"/>
    <lineage>
        <taxon>Eukaryota</taxon>
        <taxon>Viridiplantae</taxon>
        <taxon>Streptophyta</taxon>
        <taxon>Embryophyta</taxon>
        <taxon>Tracheophyta</taxon>
        <taxon>Spermatophyta</taxon>
        <taxon>Magnoliopsida</taxon>
        <taxon>Liliopsida</taxon>
        <taxon>Poales</taxon>
        <taxon>Poaceae</taxon>
        <taxon>BOP clade</taxon>
        <taxon>Oryzoideae</taxon>
        <taxon>Oryzeae</taxon>
        <taxon>Oryzinae</taxon>
        <taxon>Oryza</taxon>
        <taxon>Oryza sativa</taxon>
    </lineage>
</organism>
<dbReference type="Proteomes" id="UP000007015">
    <property type="component" value="Chromosome 2"/>
</dbReference>
<keyword evidence="2" id="KW-1185">Reference proteome</keyword>
<dbReference type="AlphaFoldDB" id="B8AFX8"/>
<dbReference type="Gramene" id="BGIOSGA006635-TA">
    <property type="protein sequence ID" value="BGIOSGA006635-PA"/>
    <property type="gene ID" value="BGIOSGA006635"/>
</dbReference>
<evidence type="ECO:0000313" key="1">
    <source>
        <dbReference type="EMBL" id="EEC72971.1"/>
    </source>
</evidence>
<accession>B8AFX8</accession>
<proteinExistence type="predicted"/>
<protein>
    <submittedName>
        <fullName evidence="1">Uncharacterized protein</fullName>
    </submittedName>
</protein>
<reference evidence="1 2" key="1">
    <citation type="journal article" date="2005" name="PLoS Biol.">
        <title>The genomes of Oryza sativa: a history of duplications.</title>
        <authorList>
            <person name="Yu J."/>
            <person name="Wang J."/>
            <person name="Lin W."/>
            <person name="Li S."/>
            <person name="Li H."/>
            <person name="Zhou J."/>
            <person name="Ni P."/>
            <person name="Dong W."/>
            <person name="Hu S."/>
            <person name="Zeng C."/>
            <person name="Zhang J."/>
            <person name="Zhang Y."/>
            <person name="Li R."/>
            <person name="Xu Z."/>
            <person name="Li S."/>
            <person name="Li X."/>
            <person name="Zheng H."/>
            <person name="Cong L."/>
            <person name="Lin L."/>
            <person name="Yin J."/>
            <person name="Geng J."/>
            <person name="Li G."/>
            <person name="Shi J."/>
            <person name="Liu J."/>
            <person name="Lv H."/>
            <person name="Li J."/>
            <person name="Wang J."/>
            <person name="Deng Y."/>
            <person name="Ran L."/>
            <person name="Shi X."/>
            <person name="Wang X."/>
            <person name="Wu Q."/>
            <person name="Li C."/>
            <person name="Ren X."/>
            <person name="Wang J."/>
            <person name="Wang X."/>
            <person name="Li D."/>
            <person name="Liu D."/>
            <person name="Zhang X."/>
            <person name="Ji Z."/>
            <person name="Zhao W."/>
            <person name="Sun Y."/>
            <person name="Zhang Z."/>
            <person name="Bao J."/>
            <person name="Han Y."/>
            <person name="Dong L."/>
            <person name="Ji J."/>
            <person name="Chen P."/>
            <person name="Wu S."/>
            <person name="Liu J."/>
            <person name="Xiao Y."/>
            <person name="Bu D."/>
            <person name="Tan J."/>
            <person name="Yang L."/>
            <person name="Ye C."/>
            <person name="Zhang J."/>
            <person name="Xu J."/>
            <person name="Zhou Y."/>
            <person name="Yu Y."/>
            <person name="Zhang B."/>
            <person name="Zhuang S."/>
            <person name="Wei H."/>
            <person name="Liu B."/>
            <person name="Lei M."/>
            <person name="Yu H."/>
            <person name="Li Y."/>
            <person name="Xu H."/>
            <person name="Wei S."/>
            <person name="He X."/>
            <person name="Fang L."/>
            <person name="Zhang Z."/>
            <person name="Zhang Y."/>
            <person name="Huang X."/>
            <person name="Su Z."/>
            <person name="Tong W."/>
            <person name="Li J."/>
            <person name="Tong Z."/>
            <person name="Li S."/>
            <person name="Ye J."/>
            <person name="Wang L."/>
            <person name="Fang L."/>
            <person name="Lei T."/>
            <person name="Chen C."/>
            <person name="Chen H."/>
            <person name="Xu Z."/>
            <person name="Li H."/>
            <person name="Huang H."/>
            <person name="Zhang F."/>
            <person name="Xu H."/>
            <person name="Li N."/>
            <person name="Zhao C."/>
            <person name="Li S."/>
            <person name="Dong L."/>
            <person name="Huang Y."/>
            <person name="Li L."/>
            <person name="Xi Y."/>
            <person name="Qi Q."/>
            <person name="Li W."/>
            <person name="Zhang B."/>
            <person name="Hu W."/>
            <person name="Zhang Y."/>
            <person name="Tian X."/>
            <person name="Jiao Y."/>
            <person name="Liang X."/>
            <person name="Jin J."/>
            <person name="Gao L."/>
            <person name="Zheng W."/>
            <person name="Hao B."/>
            <person name="Liu S."/>
            <person name="Wang W."/>
            <person name="Yuan L."/>
            <person name="Cao M."/>
            <person name="McDermott J."/>
            <person name="Samudrala R."/>
            <person name="Wang J."/>
            <person name="Wong G.K."/>
            <person name="Yang H."/>
        </authorList>
    </citation>
    <scope>NUCLEOTIDE SEQUENCE [LARGE SCALE GENOMIC DNA]</scope>
    <source>
        <strain evidence="2">cv. 93-11</strain>
    </source>
</reference>
<dbReference type="HOGENOM" id="CLU_2137630_0_0_1"/>
<evidence type="ECO:0000313" key="2">
    <source>
        <dbReference type="Proteomes" id="UP000007015"/>
    </source>
</evidence>
<sequence>MLKKLGGISLVRLFCDKANMRSAGRCDKPSGMELPRRFWSNSSCTIFVRFASDGGMWPKSELWLSWSTVRFGNASSHRGMPPTIEVVVFEVRDVKGGAIVERIRYLAGKRVVA</sequence>
<gene>
    <name evidence="1" type="ORF">OsI_06867</name>
</gene>